<sequence>MAFDSIAVLPRYALSNERRDTRSSRALNTLTAVLLIAQSVCILQLWSMVSSCTTAPTPQGATLIERRWQRDTTYMSLDHRYDDLWNETDYHVSSTALFGLVEESPTERESRDGYWHGPSSQHSLATLLAFLERGCALQCGWNARTARVLRQWYWTDLYQWVWGHAVLSVIYGTVYAQSVQPVKSRHVPAGACQDLPATGWIRPKMQGAGHSRRRKALSAPALAIPYRPLQAPIVVANSPDLPPGLQPTEDEDFEVTHCGRDLDRVFNGGAH</sequence>
<proteinExistence type="predicted"/>
<gene>
    <name evidence="1" type="ORF">PG997_014144</name>
</gene>
<name>A0ABR1V872_9PEZI</name>
<dbReference type="Proteomes" id="UP001433268">
    <property type="component" value="Unassembled WGS sequence"/>
</dbReference>
<dbReference type="GeneID" id="92051518"/>
<dbReference type="RefSeq" id="XP_066664150.1">
    <property type="nucleotide sequence ID" value="XM_066818458.1"/>
</dbReference>
<accession>A0ABR1V872</accession>
<comment type="caution">
    <text evidence="1">The sequence shown here is derived from an EMBL/GenBank/DDBJ whole genome shotgun (WGS) entry which is preliminary data.</text>
</comment>
<reference evidence="1 2" key="1">
    <citation type="submission" date="2023-01" db="EMBL/GenBank/DDBJ databases">
        <title>Analysis of 21 Apiospora genomes using comparative genomics revels a genus with tremendous synthesis potential of carbohydrate active enzymes and secondary metabolites.</title>
        <authorList>
            <person name="Sorensen T."/>
        </authorList>
    </citation>
    <scope>NUCLEOTIDE SEQUENCE [LARGE SCALE GENOMIC DNA]</scope>
    <source>
        <strain evidence="1 2">CBS 114990</strain>
    </source>
</reference>
<evidence type="ECO:0000313" key="2">
    <source>
        <dbReference type="Proteomes" id="UP001433268"/>
    </source>
</evidence>
<dbReference type="EMBL" id="JAQQWN010000009">
    <property type="protein sequence ID" value="KAK8067397.1"/>
    <property type="molecule type" value="Genomic_DNA"/>
</dbReference>
<evidence type="ECO:0000313" key="1">
    <source>
        <dbReference type="EMBL" id="KAK8067397.1"/>
    </source>
</evidence>
<keyword evidence="2" id="KW-1185">Reference proteome</keyword>
<organism evidence="1 2">
    <name type="scientific">Apiospora hydei</name>
    <dbReference type="NCBI Taxonomy" id="1337664"/>
    <lineage>
        <taxon>Eukaryota</taxon>
        <taxon>Fungi</taxon>
        <taxon>Dikarya</taxon>
        <taxon>Ascomycota</taxon>
        <taxon>Pezizomycotina</taxon>
        <taxon>Sordariomycetes</taxon>
        <taxon>Xylariomycetidae</taxon>
        <taxon>Amphisphaeriales</taxon>
        <taxon>Apiosporaceae</taxon>
        <taxon>Apiospora</taxon>
    </lineage>
</organism>
<protein>
    <submittedName>
        <fullName evidence="1">Uncharacterized protein</fullName>
    </submittedName>
</protein>